<dbReference type="EMBL" id="CP002299">
    <property type="protein sequence ID" value="ADP78551.1"/>
    <property type="molecule type" value="Genomic_DNA"/>
</dbReference>
<evidence type="ECO:0000256" key="2">
    <source>
        <dbReference type="SAM" id="SignalP"/>
    </source>
</evidence>
<organism evidence="3 4">
    <name type="scientific">Pseudofrankia inefficax (strain DSM 45817 / CECT 9037 / DDB 130130 / EuI1c)</name>
    <name type="common">Frankia inefficax</name>
    <dbReference type="NCBI Taxonomy" id="298654"/>
    <lineage>
        <taxon>Bacteria</taxon>
        <taxon>Bacillati</taxon>
        <taxon>Actinomycetota</taxon>
        <taxon>Actinomycetes</taxon>
        <taxon>Frankiales</taxon>
        <taxon>Frankiaceae</taxon>
        <taxon>Pseudofrankia</taxon>
    </lineage>
</organism>
<feature type="region of interest" description="Disordered" evidence="1">
    <location>
        <begin position="30"/>
        <end position="90"/>
    </location>
</feature>
<evidence type="ECO:0000256" key="1">
    <source>
        <dbReference type="SAM" id="MobiDB-lite"/>
    </source>
</evidence>
<dbReference type="AlphaFoldDB" id="E3J9Y9"/>
<feature type="compositionally biased region" description="Low complexity" evidence="1">
    <location>
        <begin position="50"/>
        <end position="70"/>
    </location>
</feature>
<evidence type="ECO:0000313" key="3">
    <source>
        <dbReference type="EMBL" id="ADP78551.1"/>
    </source>
</evidence>
<dbReference type="InParanoid" id="E3J9Y9"/>
<feature type="chain" id="PRO_5038856740" description="Ig-like domain-containing protein" evidence="2">
    <location>
        <begin position="27"/>
        <end position="199"/>
    </location>
</feature>
<dbReference type="HOGENOM" id="CLU_105809_0_0_11"/>
<keyword evidence="4" id="KW-1185">Reference proteome</keyword>
<reference evidence="3 4" key="1">
    <citation type="submission" date="2010-10" db="EMBL/GenBank/DDBJ databases">
        <title>Complete sequence of Frankia sp. EuI1c.</title>
        <authorList>
            <consortium name="US DOE Joint Genome Institute"/>
            <person name="Lucas S."/>
            <person name="Copeland A."/>
            <person name="Lapidus A."/>
            <person name="Cheng J.-F."/>
            <person name="Bruce D."/>
            <person name="Goodwin L."/>
            <person name="Pitluck S."/>
            <person name="Chertkov O."/>
            <person name="Detter J.C."/>
            <person name="Han C."/>
            <person name="Tapia R."/>
            <person name="Land M."/>
            <person name="Hauser L."/>
            <person name="Jeffries C."/>
            <person name="Kyrpides N."/>
            <person name="Ivanova N."/>
            <person name="Mikhailova N."/>
            <person name="Beauchemin N."/>
            <person name="Sen A."/>
            <person name="Sur S.A."/>
            <person name="Gtari M."/>
            <person name="Wall L."/>
            <person name="Tisa L."/>
            <person name="Woyke T."/>
        </authorList>
    </citation>
    <scope>NUCLEOTIDE SEQUENCE [LARGE SCALE GENOMIC DNA]</scope>
    <source>
        <strain evidence="4">DSM 45817 / CECT 9037 / EuI1c</strain>
    </source>
</reference>
<sequence precursor="true">MATVAGAALLPLAGCQPAASSSLASATVSPAADSATAQPADPSTEGSNLPAPTQTAPVATATALPTATPGTPRPRIPAARGTGGPGSETITITSPVAVSGHVDTTVTCGVTGNHYTASASAVVQGYTVAETVVAANYHAPGTYTILVTVSLTIPGEGRYVITAVPASAQITDTGGSVSFSATSDSGRTLAGSIAWACSV</sequence>
<dbReference type="KEGG" id="fri:FraEuI1c_0468"/>
<proteinExistence type="predicted"/>
<gene>
    <name evidence="3" type="ordered locus">FraEuI1c_0468</name>
</gene>
<accession>E3J9Y9</accession>
<protein>
    <recommendedName>
        <fullName evidence="5">Ig-like domain-containing protein</fullName>
    </recommendedName>
</protein>
<name>E3J9Y9_PSEI1</name>
<keyword evidence="2" id="KW-0732">Signal</keyword>
<evidence type="ECO:0000313" key="4">
    <source>
        <dbReference type="Proteomes" id="UP000002484"/>
    </source>
</evidence>
<feature type="signal peptide" evidence="2">
    <location>
        <begin position="1"/>
        <end position="26"/>
    </location>
</feature>
<evidence type="ECO:0008006" key="5">
    <source>
        <dbReference type="Google" id="ProtNLM"/>
    </source>
</evidence>
<dbReference type="Proteomes" id="UP000002484">
    <property type="component" value="Chromosome"/>
</dbReference>